<sequence length="610" mass="70674">MEEQRTVFLRAEKFLEQGDDAAFSALSDSLADYPLYPHLQYEWLKKHLQKTDKVTEFLQQYDKTRYAPLLRGKWLDYLAKHERWQEFAEFYQDTGNTARECLYYWAVHETGNKDKALLEAKRLWLSGTSQPSACDPLFAVFMQSPDFTQALVWQRFELAVNQGNALLVEYLRRLLDKSEQKTAELWLQVYKKPYMVKDSGLWVSNDALTSRIFAEGVAKLAAVDIDAAIVLWDGRKQYLMVDKEVLDKVESKLAMVLYLHRDSRAYRRLQQIRQPDEKIREARIRAALWEQDWQHVRDALAALPWAVLQEPAWQYWRARMLAATGQGQEAQAVYLKLSAQRNFYGFLATDILGNGYTMGDSPVVVAEGQFASLLAQPEFKAVQEWRTMRREAEAQRQWRFAVEGLDQERLRIAAKQAEQWQWRQIAIMTLVKADYWDDLALRFPLLYVPEVRANAQQRGLDPAVVFALMRQESMLDSQALSPVGAKGLMQMMPDTGAEMAAKLGETWQGEAQLFKPEVNIRYGSYYYAELLRRFNGHFALATAAYNAGPGRVAKWLPNRQMSADMWVETIPYKETRKYVTSVLSYAIIYQYRLQTNGLKLQNMLAELSGN</sequence>
<evidence type="ECO:0000256" key="1">
    <source>
        <dbReference type="ARBA" id="ARBA00007734"/>
    </source>
</evidence>
<dbReference type="AlphaFoldDB" id="A0A1Z4C5E5"/>
<dbReference type="Gene3D" id="1.10.1240.20">
    <property type="entry name" value="Lytic transglycosylase, superhelical linker domain"/>
    <property type="match status" value="1"/>
</dbReference>
<dbReference type="InterPro" id="IPR023346">
    <property type="entry name" value="Lysozyme-like_dom_sf"/>
</dbReference>
<evidence type="ECO:0000256" key="2">
    <source>
        <dbReference type="ARBA" id="ARBA00022729"/>
    </source>
</evidence>
<evidence type="ECO:0000313" key="5">
    <source>
        <dbReference type="EMBL" id="ASF48740.1"/>
    </source>
</evidence>
<dbReference type="Pfam" id="PF01464">
    <property type="entry name" value="SLT"/>
    <property type="match status" value="1"/>
</dbReference>
<dbReference type="SUPFAM" id="SSF53955">
    <property type="entry name" value="Lysozyme-like"/>
    <property type="match status" value="1"/>
</dbReference>
<dbReference type="GO" id="GO:0004553">
    <property type="term" value="F:hydrolase activity, hydrolyzing O-glycosyl compounds"/>
    <property type="evidence" value="ECO:0007669"/>
    <property type="project" value="InterPro"/>
</dbReference>
<accession>A0A1Z4C5E5</accession>
<evidence type="ECO:0000313" key="6">
    <source>
        <dbReference type="Proteomes" id="UP000197019"/>
    </source>
</evidence>
<evidence type="ECO:0000259" key="4">
    <source>
        <dbReference type="Pfam" id="PF14718"/>
    </source>
</evidence>
<gene>
    <name evidence="5" type="ORF">CEK71_12555</name>
</gene>
<dbReference type="InterPro" id="IPR012289">
    <property type="entry name" value="Lytic_TGlycosylase_superhlx_L"/>
</dbReference>
<organism evidence="5 6">
    <name type="scientific">Methylovulum psychrotolerans</name>
    <dbReference type="NCBI Taxonomy" id="1704499"/>
    <lineage>
        <taxon>Bacteria</taxon>
        <taxon>Pseudomonadati</taxon>
        <taxon>Pseudomonadota</taxon>
        <taxon>Gammaproteobacteria</taxon>
        <taxon>Methylococcales</taxon>
        <taxon>Methylococcaceae</taxon>
        <taxon>Methylovulum</taxon>
    </lineage>
</organism>
<dbReference type="GO" id="GO:0042597">
    <property type="term" value="C:periplasmic space"/>
    <property type="evidence" value="ECO:0007669"/>
    <property type="project" value="InterPro"/>
</dbReference>
<dbReference type="KEGG" id="mpsy:CEK71_12555"/>
<dbReference type="PANTHER" id="PTHR37423">
    <property type="entry name" value="SOLUBLE LYTIC MUREIN TRANSGLYCOSYLASE-RELATED"/>
    <property type="match status" value="1"/>
</dbReference>
<name>A0A1Z4C5E5_9GAMM</name>
<protein>
    <submittedName>
        <fullName evidence="5">Lytic murein transglycosylase</fullName>
    </submittedName>
</protein>
<dbReference type="OrthoDB" id="92254at2"/>
<dbReference type="InterPro" id="IPR037061">
    <property type="entry name" value="Lytic_TGlycoase_superhlx_L_sf"/>
</dbReference>
<dbReference type="Gene3D" id="1.10.530.10">
    <property type="match status" value="1"/>
</dbReference>
<proteinExistence type="inferred from homology"/>
<evidence type="ECO:0000259" key="3">
    <source>
        <dbReference type="Pfam" id="PF01464"/>
    </source>
</evidence>
<dbReference type="Gene3D" id="1.25.20.10">
    <property type="entry name" value="Bacterial muramidases"/>
    <property type="match status" value="1"/>
</dbReference>
<keyword evidence="6" id="KW-1185">Reference proteome</keyword>
<dbReference type="SUPFAM" id="SSF48435">
    <property type="entry name" value="Bacterial muramidases"/>
    <property type="match status" value="1"/>
</dbReference>
<feature type="domain" description="Transglycosylase SLT" evidence="3">
    <location>
        <begin position="452"/>
        <end position="560"/>
    </location>
</feature>
<feature type="domain" description="Lytic transglycosylase superhelical linker" evidence="4">
    <location>
        <begin position="374"/>
        <end position="439"/>
    </location>
</feature>
<dbReference type="Proteomes" id="UP000197019">
    <property type="component" value="Chromosome"/>
</dbReference>
<dbReference type="EMBL" id="CP022129">
    <property type="protein sequence ID" value="ASF48740.1"/>
    <property type="molecule type" value="Genomic_DNA"/>
</dbReference>
<dbReference type="InterPro" id="IPR008939">
    <property type="entry name" value="Lytic_TGlycosylase_superhlx_U"/>
</dbReference>
<keyword evidence="2" id="KW-0732">Signal</keyword>
<dbReference type="PANTHER" id="PTHR37423:SF5">
    <property type="entry name" value="SOLUBLE LYTIC MUREIN TRANSGLYCOSYLASE"/>
    <property type="match status" value="1"/>
</dbReference>
<dbReference type="InterPro" id="IPR008258">
    <property type="entry name" value="Transglycosylase_SLT_dom_1"/>
</dbReference>
<dbReference type="CDD" id="cd13401">
    <property type="entry name" value="Slt70-like"/>
    <property type="match status" value="1"/>
</dbReference>
<comment type="similarity">
    <text evidence="1">Belongs to the transglycosylase Slt family.</text>
</comment>
<dbReference type="Pfam" id="PF14718">
    <property type="entry name" value="SLT_L"/>
    <property type="match status" value="1"/>
</dbReference>
<reference evidence="5 6" key="1">
    <citation type="submission" date="2017-06" db="EMBL/GenBank/DDBJ databases">
        <title>Genome Sequencing of the methanotroph Methylovulum psychrotolerants str. HV10-M2 isolated from a high-altitude environment.</title>
        <authorList>
            <person name="Mateos-Rivera A."/>
        </authorList>
    </citation>
    <scope>NUCLEOTIDE SEQUENCE [LARGE SCALE GENOMIC DNA]</scope>
    <source>
        <strain evidence="5 6">HV10_M2</strain>
    </source>
</reference>